<protein>
    <recommendedName>
        <fullName evidence="1">PLL-like beta propeller domain-containing protein</fullName>
    </recommendedName>
</protein>
<feature type="domain" description="PLL-like beta propeller" evidence="1">
    <location>
        <begin position="14"/>
        <end position="291"/>
    </location>
</feature>
<dbReference type="SUPFAM" id="SSF89372">
    <property type="entry name" value="Fucose-specific lectin"/>
    <property type="match status" value="1"/>
</dbReference>
<reference evidence="2 3" key="1">
    <citation type="submission" date="2017-09" db="EMBL/GenBank/DDBJ databases">
        <title>Large-scale bioinformatics analysis of Bacillus genomes uncovers conserved roles of natural products in bacterial physiology.</title>
        <authorList>
            <consortium name="Agbiome Team Llc"/>
            <person name="Bleich R.M."/>
            <person name="Grubbs K.J."/>
            <person name="Santa Maria K.C."/>
            <person name="Allen S.E."/>
            <person name="Farag S."/>
            <person name="Shank E.A."/>
            <person name="Bowers A."/>
        </authorList>
    </citation>
    <scope>NUCLEOTIDE SEQUENCE [LARGE SCALE GENOMIC DNA]</scope>
    <source>
        <strain evidence="2 3">AFS077661</strain>
    </source>
</reference>
<name>A0AB36TNE5_BACTU</name>
<organism evidence="2 3">
    <name type="scientific">Bacillus thuringiensis</name>
    <dbReference type="NCBI Taxonomy" id="1428"/>
    <lineage>
        <taxon>Bacteria</taxon>
        <taxon>Bacillati</taxon>
        <taxon>Bacillota</taxon>
        <taxon>Bacilli</taxon>
        <taxon>Bacillales</taxon>
        <taxon>Bacillaceae</taxon>
        <taxon>Bacillus</taxon>
        <taxon>Bacillus cereus group</taxon>
    </lineage>
</organism>
<sequence>MTRRFEGLIACSPSTNRVDLFARAENGEVWHRTLFGTTWSTWESLGGQGTVAPAVTVSGDGRIELFAIKSKPAGSEWDLLHKRYKGEQWSDWVSYGRIQKWELPKTVMLAVVATGSDQLEVIFSGSYYDALWHMRLEGDPLEVIQPPKVIEPGPFVSCRQIEAVSSEPGVVELFVRTLGGRDALYRKRFDRTWKATQGVVNPPVLFNPQIYGIAATTKLDVFTVGRDMQLWHQRLTDRQPKWEPLGGQIGDHLTAVSRGSNIDVFAIWNGVALLHRRFDGAKSNWSTWILVDIWPALNLDYSVLRPKDLVNLNVHGVGLKKHVRPDGIVELVPDQADARLIVDFPPQHMGEVVESNNIDARLAGPSRLAFSVSQSESVPLTLPGVLNAIKQLPLLNQANPPTMLDLNKTSIEIPWRLVISPEEKPNCTNLELPGTSAKGITELWHMRLSGPRASGRLYVRPLVALPGNNLNAPLSEDKLNKIVRLGRDPAKNPIAVDRLILSALGGWLSATGNWSEMDWSHETAMGRDYYVRVVTHGTLFPFGHQAVYIEVTERKFDSGKAVLHSEKFLIITENECEYGIGCGGKHERMFPFQRVTIEPRLVTPLKKPDPISVDPSISLDCFWPKWTSGRSVEFSLHAQSGRECVELKLPLLFVNKFPVSAASAEKLINIYNKGTDNVGEPTALVGRTIPLAMKKNERGIIEPVEGASQEVHSMTFGGVATNSDVGFYPKVTGLKVSLPAVRQLLGQKDPIPVTFSDAYVNALPGQQPDVLLDFKGKKLLCFGSAAERTGALAAPDFNVNQISIDKGPILGTINPSPSDLFGPEAKLLGVVKLREIFSSISKPPTLIWKEVIGANTPTATFKWNEKLKNEVIGSFKAEIGSYIDLQVVSKIVAGKPKIETTGVLTNFTLNLMDIVKLEFNELHFSALPDQLPSIRLNIKEVKFQGKLKFVQMLQSLMPMVGPGGPHIDVSSQEIKATYKVSVPTLPLGPVLTLQNLVLETGITLSLSNEPFCVNFAFGKKERPFLATVSMFGGGGYLEMEINADKGLESLSGGLEFGASVAMDFLIAKGEVHVLGGIVFTVKNKSVEIAGYLRIGGSVEVLGLVRLSVELTLDLKYSTNENALIGSAKLVATVDLTFWSTSVELVCQHRIDGASLPFVAETGCVDADNSHTSSVESALGPQGESRPWETYCRAFAWEPPTTSSRK</sequence>
<dbReference type="AlphaFoldDB" id="A0AB36TNE5"/>
<dbReference type="Proteomes" id="UP000223839">
    <property type="component" value="Unassembled WGS sequence"/>
</dbReference>
<dbReference type="EMBL" id="NUYG01000076">
    <property type="protein sequence ID" value="PFM84994.1"/>
    <property type="molecule type" value="Genomic_DNA"/>
</dbReference>
<dbReference type="Gene3D" id="2.120.10.70">
    <property type="entry name" value="Fucose-specific lectin"/>
    <property type="match status" value="2"/>
</dbReference>
<evidence type="ECO:0000313" key="2">
    <source>
        <dbReference type="EMBL" id="PFM84994.1"/>
    </source>
</evidence>
<gene>
    <name evidence="2" type="ORF">COJ61_28715</name>
</gene>
<proteinExistence type="predicted"/>
<dbReference type="InterPro" id="IPR058502">
    <property type="entry name" value="PLL-like_beta-prop"/>
</dbReference>
<comment type="caution">
    <text evidence="2">The sequence shown here is derived from an EMBL/GenBank/DDBJ whole genome shotgun (WGS) entry which is preliminary data.</text>
</comment>
<accession>A0AB36TNE5</accession>
<evidence type="ECO:0000259" key="1">
    <source>
        <dbReference type="Pfam" id="PF26607"/>
    </source>
</evidence>
<dbReference type="RefSeq" id="WP_097920871.1">
    <property type="nucleotide sequence ID" value="NZ_NUYG01000076.1"/>
</dbReference>
<dbReference type="Pfam" id="PF26607">
    <property type="entry name" value="DUF8189"/>
    <property type="match status" value="1"/>
</dbReference>
<evidence type="ECO:0000313" key="3">
    <source>
        <dbReference type="Proteomes" id="UP000223839"/>
    </source>
</evidence>